<protein>
    <recommendedName>
        <fullName evidence="12">DNA primase</fullName>
        <ecNumber evidence="12">2.7.7.101</ecNumber>
    </recommendedName>
</protein>
<feature type="region of interest" description="Disordered" evidence="13">
    <location>
        <begin position="437"/>
        <end position="470"/>
    </location>
</feature>
<dbReference type="AlphaFoldDB" id="A0A9D1VCH0"/>
<name>A0A9D1VCH0_9BACT</name>
<evidence type="ECO:0000256" key="5">
    <source>
        <dbReference type="ARBA" id="ARBA00022705"/>
    </source>
</evidence>
<comment type="caution">
    <text evidence="15">The sequence shown here is derived from an EMBL/GenBank/DDBJ whole genome shotgun (WGS) entry which is preliminary data.</text>
</comment>
<feature type="zinc finger region" description="CHC2-type" evidence="12">
    <location>
        <begin position="39"/>
        <end position="63"/>
    </location>
</feature>
<keyword evidence="6 12" id="KW-0479">Metal-binding</keyword>
<dbReference type="GO" id="GO:0006269">
    <property type="term" value="P:DNA replication, synthesis of primer"/>
    <property type="evidence" value="ECO:0007669"/>
    <property type="project" value="UniProtKB-UniRule"/>
</dbReference>
<dbReference type="PROSITE" id="PS50880">
    <property type="entry name" value="TOPRIM"/>
    <property type="match status" value="1"/>
</dbReference>
<keyword evidence="7 12" id="KW-0863">Zinc-finger</keyword>
<comment type="subunit">
    <text evidence="12">Monomer. Interacts with DnaB.</text>
</comment>
<keyword evidence="5 12" id="KW-0235">DNA replication</keyword>
<dbReference type="SMART" id="SM00400">
    <property type="entry name" value="ZnF_CHCC"/>
    <property type="match status" value="1"/>
</dbReference>
<dbReference type="GO" id="GO:0005737">
    <property type="term" value="C:cytoplasm"/>
    <property type="evidence" value="ECO:0007669"/>
    <property type="project" value="TreeGrafter"/>
</dbReference>
<dbReference type="EC" id="2.7.7.101" evidence="12"/>
<evidence type="ECO:0000259" key="14">
    <source>
        <dbReference type="PROSITE" id="PS50880"/>
    </source>
</evidence>
<comment type="catalytic activity">
    <reaction evidence="12">
        <text>ssDNA + n NTP = ssDNA/pppN(pN)n-1 hybrid + (n-1) diphosphate.</text>
        <dbReference type="EC" id="2.7.7.101"/>
    </reaction>
</comment>
<evidence type="ECO:0000256" key="4">
    <source>
        <dbReference type="ARBA" id="ARBA00022695"/>
    </source>
</evidence>
<dbReference type="Pfam" id="PF01807">
    <property type="entry name" value="Zn_ribbon_DnaG"/>
    <property type="match status" value="1"/>
</dbReference>
<comment type="domain">
    <text evidence="12">Contains an N-terminal zinc-binding domain, a central core domain that contains the primase activity, and a C-terminal DnaB-binding domain.</text>
</comment>
<dbReference type="InterPro" id="IPR037068">
    <property type="entry name" value="DNA_primase_core_N_sf"/>
</dbReference>
<keyword evidence="11 12" id="KW-0804">Transcription</keyword>
<dbReference type="Pfam" id="PF08275">
    <property type="entry name" value="DNAG_N"/>
    <property type="match status" value="1"/>
</dbReference>
<dbReference type="InterPro" id="IPR034151">
    <property type="entry name" value="TOPRIM_DnaG_bac"/>
</dbReference>
<keyword evidence="4 12" id="KW-0548">Nucleotidyltransferase</keyword>
<dbReference type="PANTHER" id="PTHR30313">
    <property type="entry name" value="DNA PRIMASE"/>
    <property type="match status" value="1"/>
</dbReference>
<evidence type="ECO:0000256" key="12">
    <source>
        <dbReference type="HAMAP-Rule" id="MF_00974"/>
    </source>
</evidence>
<evidence type="ECO:0000313" key="15">
    <source>
        <dbReference type="EMBL" id="HIX20611.1"/>
    </source>
</evidence>
<evidence type="ECO:0000256" key="13">
    <source>
        <dbReference type="SAM" id="MobiDB-lite"/>
    </source>
</evidence>
<reference evidence="15" key="2">
    <citation type="submission" date="2021-04" db="EMBL/GenBank/DDBJ databases">
        <authorList>
            <person name="Gilroy R."/>
        </authorList>
    </citation>
    <scope>NUCLEOTIDE SEQUENCE</scope>
    <source>
        <strain evidence="15">14975</strain>
    </source>
</reference>
<dbReference type="SMART" id="SM00493">
    <property type="entry name" value="TOPRIM"/>
    <property type="match status" value="1"/>
</dbReference>
<dbReference type="CDD" id="cd03364">
    <property type="entry name" value="TOPRIM_DnaG_primases"/>
    <property type="match status" value="1"/>
</dbReference>
<dbReference type="GO" id="GO:0000428">
    <property type="term" value="C:DNA-directed RNA polymerase complex"/>
    <property type="evidence" value="ECO:0007669"/>
    <property type="project" value="UniProtKB-KW"/>
</dbReference>
<dbReference type="HAMAP" id="MF_00974">
    <property type="entry name" value="DNA_primase_DnaG"/>
    <property type="match status" value="1"/>
</dbReference>
<evidence type="ECO:0000256" key="10">
    <source>
        <dbReference type="ARBA" id="ARBA00023125"/>
    </source>
</evidence>
<dbReference type="Proteomes" id="UP000823964">
    <property type="component" value="Unassembled WGS sequence"/>
</dbReference>
<dbReference type="EMBL" id="DXFQ01000160">
    <property type="protein sequence ID" value="HIX20611.1"/>
    <property type="molecule type" value="Genomic_DNA"/>
</dbReference>
<accession>A0A9D1VCH0</accession>
<dbReference type="InterPro" id="IPR002694">
    <property type="entry name" value="Znf_CHC2"/>
</dbReference>
<dbReference type="Gene3D" id="3.90.980.10">
    <property type="entry name" value="DNA primase, catalytic core, N-terminal domain"/>
    <property type="match status" value="1"/>
</dbReference>
<dbReference type="InterPro" id="IPR030846">
    <property type="entry name" value="DnaG_bac"/>
</dbReference>
<comment type="similarity">
    <text evidence="12">Belongs to the DnaG primase family.</text>
</comment>
<dbReference type="SUPFAM" id="SSF57783">
    <property type="entry name" value="Zinc beta-ribbon"/>
    <property type="match status" value="1"/>
</dbReference>
<evidence type="ECO:0000256" key="11">
    <source>
        <dbReference type="ARBA" id="ARBA00023163"/>
    </source>
</evidence>
<keyword evidence="1 12" id="KW-0240">DNA-directed RNA polymerase</keyword>
<dbReference type="SUPFAM" id="SSF56731">
    <property type="entry name" value="DNA primase core"/>
    <property type="match status" value="1"/>
</dbReference>
<evidence type="ECO:0000313" key="16">
    <source>
        <dbReference type="Proteomes" id="UP000823964"/>
    </source>
</evidence>
<evidence type="ECO:0000256" key="2">
    <source>
        <dbReference type="ARBA" id="ARBA00022515"/>
    </source>
</evidence>
<evidence type="ECO:0000256" key="3">
    <source>
        <dbReference type="ARBA" id="ARBA00022679"/>
    </source>
</evidence>
<keyword evidence="3 12" id="KW-0808">Transferase</keyword>
<evidence type="ECO:0000256" key="8">
    <source>
        <dbReference type="ARBA" id="ARBA00022833"/>
    </source>
</evidence>
<feature type="domain" description="Toprim" evidence="14">
    <location>
        <begin position="261"/>
        <end position="341"/>
    </location>
</feature>
<proteinExistence type="inferred from homology"/>
<keyword evidence="10 12" id="KW-0238">DNA-binding</keyword>
<evidence type="ECO:0000256" key="6">
    <source>
        <dbReference type="ARBA" id="ARBA00022723"/>
    </source>
</evidence>
<dbReference type="FunFam" id="3.90.580.10:FF:000001">
    <property type="entry name" value="DNA primase"/>
    <property type="match status" value="1"/>
</dbReference>
<evidence type="ECO:0000256" key="1">
    <source>
        <dbReference type="ARBA" id="ARBA00022478"/>
    </source>
</evidence>
<evidence type="ECO:0000256" key="9">
    <source>
        <dbReference type="ARBA" id="ARBA00022842"/>
    </source>
</evidence>
<dbReference type="Gene3D" id="3.40.1360.10">
    <property type="match status" value="1"/>
</dbReference>
<dbReference type="GO" id="GO:0003677">
    <property type="term" value="F:DNA binding"/>
    <property type="evidence" value="ECO:0007669"/>
    <property type="project" value="UniProtKB-KW"/>
</dbReference>
<dbReference type="InterPro" id="IPR006171">
    <property type="entry name" value="TOPRIM_dom"/>
</dbReference>
<dbReference type="InterPro" id="IPR036977">
    <property type="entry name" value="DNA_primase_Znf_CHC2"/>
</dbReference>
<dbReference type="GO" id="GO:1990077">
    <property type="term" value="C:primosome complex"/>
    <property type="evidence" value="ECO:0007669"/>
    <property type="project" value="UniProtKB-KW"/>
</dbReference>
<dbReference type="InterPro" id="IPR006295">
    <property type="entry name" value="DNA_primase_DnaG"/>
</dbReference>
<dbReference type="InterPro" id="IPR013264">
    <property type="entry name" value="DNAG_N"/>
</dbReference>
<dbReference type="NCBIfam" id="TIGR01391">
    <property type="entry name" value="dnaG"/>
    <property type="match status" value="1"/>
</dbReference>
<dbReference type="Gene3D" id="3.90.580.10">
    <property type="entry name" value="Zinc finger, CHC2-type domain"/>
    <property type="match status" value="1"/>
</dbReference>
<keyword evidence="9" id="KW-0460">Magnesium</keyword>
<organism evidence="15 16">
    <name type="scientific">Candidatus Akkermansia intestinigallinarum</name>
    <dbReference type="NCBI Taxonomy" id="2838431"/>
    <lineage>
        <taxon>Bacteria</taxon>
        <taxon>Pseudomonadati</taxon>
        <taxon>Verrucomicrobiota</taxon>
        <taxon>Verrucomicrobiia</taxon>
        <taxon>Verrucomicrobiales</taxon>
        <taxon>Akkermansiaceae</taxon>
        <taxon>Akkermansia</taxon>
    </lineage>
</organism>
<keyword evidence="2 12" id="KW-0639">Primosome</keyword>
<gene>
    <name evidence="12 15" type="primary">dnaG</name>
    <name evidence="15" type="ORF">H9862_08445</name>
</gene>
<reference evidence="15" key="1">
    <citation type="journal article" date="2021" name="PeerJ">
        <title>Extensive microbial diversity within the chicken gut microbiome revealed by metagenomics and culture.</title>
        <authorList>
            <person name="Gilroy R."/>
            <person name="Ravi A."/>
            <person name="Getino M."/>
            <person name="Pursley I."/>
            <person name="Horton D.L."/>
            <person name="Alikhan N.F."/>
            <person name="Baker D."/>
            <person name="Gharbi K."/>
            <person name="Hall N."/>
            <person name="Watson M."/>
            <person name="Adriaenssens E.M."/>
            <person name="Foster-Nyarko E."/>
            <person name="Jarju S."/>
            <person name="Secka A."/>
            <person name="Antonio M."/>
            <person name="Oren A."/>
            <person name="Chaudhuri R.R."/>
            <person name="La Ragione R."/>
            <person name="Hildebrand F."/>
            <person name="Pallen M.J."/>
        </authorList>
    </citation>
    <scope>NUCLEOTIDE SEQUENCE</scope>
    <source>
        <strain evidence="15">14975</strain>
    </source>
</reference>
<comment type="cofactor">
    <cofactor evidence="12">
        <name>Zn(2+)</name>
        <dbReference type="ChEBI" id="CHEBI:29105"/>
    </cofactor>
    <text evidence="12">Binds 1 zinc ion per monomer.</text>
</comment>
<dbReference type="GO" id="GO:0003899">
    <property type="term" value="F:DNA-directed RNA polymerase activity"/>
    <property type="evidence" value="ECO:0007669"/>
    <property type="project" value="UniProtKB-UniRule"/>
</dbReference>
<sequence length="618" mass="67906">MPRITEECVARIKNSADIVEVVGRYIQLRRAGTAWKACCPFHSEKTPSFSVNPARQSFHCFGCGVGGDAVKFVMMFENLDYPTALRRLADIAGVAVIEEDENPEQARRRRRRGRIIRANQLAADYYHRQLCRNRAADGARAYLTGRGFNIAIAKAWKLGWAPPDFRPLAELAHRDGLDDGSLSDAYLLARGRNGLYPVFRDRLMFPIENLRGEIVGFSGRVLEGDSDPRKYVNTAETEAFRKGELLFGLSRATRAIGKAGMSVVICEGQLDVIACHEKADIRNAVAGLGTAFTDEHAALLRKYAGRAILCYDGDSAGIKASEKTYRKLAQAGLEVRQALLPPGEDPDSLIRNQGPEALRQAIDEAQPYLQARLAQELQNLGDDPMARAALITRMADLAAEIADSVKRDVAVVDLASRLNIGRDELRGSVADIAKAKRSAAERERRRAPASAAPGDQDREEENPESSIADEPVVPMRLHRSVRNLISLAIGNADAQQAMVERIEELREPIRELPGGIILQRLLEELPEAGKPEAWQAFLRKLTPEQAAGLRDVRPEPLRLSDPEGAVEQCCSCAAADTVRAQIDTGLSLIQSGRLPQDEELALMARVNELRDMLSSAGP</sequence>
<dbReference type="GO" id="GO:0008270">
    <property type="term" value="F:zinc ion binding"/>
    <property type="evidence" value="ECO:0007669"/>
    <property type="project" value="UniProtKB-UniRule"/>
</dbReference>
<dbReference type="Pfam" id="PF13155">
    <property type="entry name" value="Toprim_2"/>
    <property type="match status" value="1"/>
</dbReference>
<keyword evidence="8 12" id="KW-0862">Zinc</keyword>
<comment type="function">
    <text evidence="12">RNA polymerase that catalyzes the synthesis of short RNA molecules used as primers for DNA polymerase during DNA replication.</text>
</comment>
<evidence type="ECO:0000256" key="7">
    <source>
        <dbReference type="ARBA" id="ARBA00022771"/>
    </source>
</evidence>
<dbReference type="PANTHER" id="PTHR30313:SF2">
    <property type="entry name" value="DNA PRIMASE"/>
    <property type="match status" value="1"/>
</dbReference>
<dbReference type="InterPro" id="IPR050219">
    <property type="entry name" value="DnaG_primase"/>
</dbReference>